<evidence type="ECO:0000256" key="5">
    <source>
        <dbReference type="ARBA" id="ARBA00022499"/>
    </source>
</evidence>
<evidence type="ECO:0000256" key="2">
    <source>
        <dbReference type="ARBA" id="ARBA00004496"/>
    </source>
</evidence>
<name>A0A813KVY7_POLGL</name>
<accession>A0A813KVY7</accession>
<keyword evidence="8" id="KW-0539">Nucleus</keyword>
<proteinExistence type="inferred from homology"/>
<gene>
    <name evidence="10" type="ORF">PGLA2088_LOCUS37864</name>
</gene>
<dbReference type="InterPro" id="IPR000626">
    <property type="entry name" value="Ubiquitin-like_dom"/>
</dbReference>
<evidence type="ECO:0000313" key="10">
    <source>
        <dbReference type="EMBL" id="CAE8714188.1"/>
    </source>
</evidence>
<dbReference type="InterPro" id="IPR019956">
    <property type="entry name" value="Ubiquitin_dom"/>
</dbReference>
<keyword evidence="5" id="KW-1017">Isopeptide bond</keyword>
<dbReference type="GO" id="GO:0005737">
    <property type="term" value="C:cytoplasm"/>
    <property type="evidence" value="ECO:0007669"/>
    <property type="project" value="UniProtKB-SubCell"/>
</dbReference>
<evidence type="ECO:0000256" key="8">
    <source>
        <dbReference type="ARBA" id="ARBA00023242"/>
    </source>
</evidence>
<dbReference type="GO" id="GO:0005634">
    <property type="term" value="C:nucleus"/>
    <property type="evidence" value="ECO:0007669"/>
    <property type="project" value="UniProtKB-SubCell"/>
</dbReference>
<comment type="similarity">
    <text evidence="3">Belongs to the ubiquitin family.</text>
</comment>
<dbReference type="PANTHER" id="PTHR10666">
    <property type="entry name" value="UBIQUITIN"/>
    <property type="match status" value="1"/>
</dbReference>
<evidence type="ECO:0000256" key="4">
    <source>
        <dbReference type="ARBA" id="ARBA00022490"/>
    </source>
</evidence>
<dbReference type="Proteomes" id="UP000626109">
    <property type="component" value="Unassembled WGS sequence"/>
</dbReference>
<evidence type="ECO:0000256" key="1">
    <source>
        <dbReference type="ARBA" id="ARBA00004123"/>
    </source>
</evidence>
<dbReference type="PRINTS" id="PR00348">
    <property type="entry name" value="UBIQUITIN"/>
</dbReference>
<protein>
    <recommendedName>
        <fullName evidence="9">Ubiquitin-like domain-containing protein</fullName>
    </recommendedName>
</protein>
<reference evidence="10" key="1">
    <citation type="submission" date="2021-02" db="EMBL/GenBank/DDBJ databases">
        <authorList>
            <person name="Dougan E. K."/>
            <person name="Rhodes N."/>
            <person name="Thang M."/>
            <person name="Chan C."/>
        </authorList>
    </citation>
    <scope>NUCLEOTIDE SEQUENCE</scope>
</reference>
<dbReference type="InterPro" id="IPR029071">
    <property type="entry name" value="Ubiquitin-like_domsf"/>
</dbReference>
<keyword evidence="7" id="KW-0832">Ubl conjugation</keyword>
<dbReference type="InterPro" id="IPR050158">
    <property type="entry name" value="Ubiquitin_ubiquitin-like"/>
</dbReference>
<evidence type="ECO:0000256" key="7">
    <source>
        <dbReference type="ARBA" id="ARBA00022843"/>
    </source>
</evidence>
<organism evidence="10 11">
    <name type="scientific">Polarella glacialis</name>
    <name type="common">Dinoflagellate</name>
    <dbReference type="NCBI Taxonomy" id="89957"/>
    <lineage>
        <taxon>Eukaryota</taxon>
        <taxon>Sar</taxon>
        <taxon>Alveolata</taxon>
        <taxon>Dinophyceae</taxon>
        <taxon>Suessiales</taxon>
        <taxon>Suessiaceae</taxon>
        <taxon>Polarella</taxon>
    </lineage>
</organism>
<keyword evidence="4" id="KW-0963">Cytoplasm</keyword>
<dbReference type="EMBL" id="CAJNNW010032594">
    <property type="protein sequence ID" value="CAE8714188.1"/>
    <property type="molecule type" value="Genomic_DNA"/>
</dbReference>
<keyword evidence="6" id="KW-0677">Repeat</keyword>
<evidence type="ECO:0000256" key="3">
    <source>
        <dbReference type="ARBA" id="ARBA00008430"/>
    </source>
</evidence>
<evidence type="ECO:0000313" key="11">
    <source>
        <dbReference type="Proteomes" id="UP000626109"/>
    </source>
</evidence>
<dbReference type="Pfam" id="PF00240">
    <property type="entry name" value="ubiquitin"/>
    <property type="match status" value="1"/>
</dbReference>
<dbReference type="AlphaFoldDB" id="A0A813KVY7"/>
<evidence type="ECO:0000259" key="9">
    <source>
        <dbReference type="PROSITE" id="PS50053"/>
    </source>
</evidence>
<dbReference type="FunFam" id="3.10.20.90:FF:000469">
    <property type="entry name" value="Polyubiquitin-C"/>
    <property type="match status" value="1"/>
</dbReference>
<dbReference type="PROSITE" id="PS50053">
    <property type="entry name" value="UBIQUITIN_2"/>
    <property type="match status" value="1"/>
</dbReference>
<sequence length="223" mass="25343">MQIYVQTLTGKRIIIDVEASDSIDTLKAKIQEKEGLPSELQRLIFGGTRLIEAEIHSPDFLRTFWARQFLEPPDKKKEARRGLIALIGTKPETERLPILQTLVEEREKANFGLEGLCESYAQLISEVIHRVVKLRDCTLADYNLQDQSTVSLVLCLRGGVLQESGDRRGLDFRETREDTRLSRLAQLETLLSRLDAVEEKQHLLEAALAEYRWRMVAAARGGA</sequence>
<evidence type="ECO:0000256" key="6">
    <source>
        <dbReference type="ARBA" id="ARBA00022737"/>
    </source>
</evidence>
<dbReference type="Gene3D" id="3.10.20.90">
    <property type="entry name" value="Phosphatidylinositol 3-kinase Catalytic Subunit, Chain A, domain 1"/>
    <property type="match status" value="2"/>
</dbReference>
<dbReference type="SUPFAM" id="SSF54236">
    <property type="entry name" value="Ubiquitin-like"/>
    <property type="match status" value="1"/>
</dbReference>
<dbReference type="SMART" id="SM00213">
    <property type="entry name" value="UBQ"/>
    <property type="match status" value="1"/>
</dbReference>
<feature type="domain" description="Ubiquitin-like" evidence="9">
    <location>
        <begin position="1"/>
        <end position="50"/>
    </location>
</feature>
<comment type="subcellular location">
    <subcellularLocation>
        <location evidence="2">Cytoplasm</location>
    </subcellularLocation>
    <subcellularLocation>
        <location evidence="1">Nucleus</location>
    </subcellularLocation>
</comment>
<comment type="caution">
    <text evidence="10">The sequence shown here is derived from an EMBL/GenBank/DDBJ whole genome shotgun (WGS) entry which is preliminary data.</text>
</comment>